<dbReference type="AlphaFoldDB" id="A0A5M8RZ74"/>
<dbReference type="CDD" id="cd19958">
    <property type="entry name" value="pyocin_knob"/>
    <property type="match status" value="1"/>
</dbReference>
<comment type="caution">
    <text evidence="1">The sequence shown here is derived from an EMBL/GenBank/DDBJ whole genome shotgun (WGS) entry which is preliminary data.</text>
</comment>
<accession>A0A5M8RZ74</accession>
<evidence type="ECO:0000313" key="2">
    <source>
        <dbReference type="Proteomes" id="UP000324326"/>
    </source>
</evidence>
<evidence type="ECO:0000313" key="1">
    <source>
        <dbReference type="EMBL" id="KAA6452710.1"/>
    </source>
</evidence>
<dbReference type="Proteomes" id="UP000324326">
    <property type="component" value="Unassembled WGS sequence"/>
</dbReference>
<dbReference type="EMBL" id="QSND01000001">
    <property type="protein sequence ID" value="KAA6452710.1"/>
    <property type="molecule type" value="Genomic_DNA"/>
</dbReference>
<dbReference type="RefSeq" id="WP_148955478.1">
    <property type="nucleotide sequence ID" value="NZ_QSND01000001.1"/>
</dbReference>
<proteinExistence type="predicted"/>
<protein>
    <submittedName>
        <fullName evidence="1">DNA-packaging protein</fullName>
    </submittedName>
</protein>
<organism evidence="1 2">
    <name type="scientific">Bacillus swezeyi</name>
    <dbReference type="NCBI Taxonomy" id="1925020"/>
    <lineage>
        <taxon>Bacteria</taxon>
        <taxon>Bacillati</taxon>
        <taxon>Bacillota</taxon>
        <taxon>Bacilli</taxon>
        <taxon>Bacillales</taxon>
        <taxon>Bacillaceae</taxon>
        <taxon>Bacillus</taxon>
    </lineage>
</organism>
<sequence>MDNLSRAQNKENEIKIENLKGKFSGFEKHSLDAEKVLKETVEQFSDLINYHINNKSNPHAVTSEQVTIISDPSPYQDASYSGDKYPIGISSFHLLTGSVGYPSQYGECLNVKTTKYRFAQFFFHAGNRNDPRIYLRHWYPSTGWTEFITVPSASDVDSAFAEAKAYTDSHANQKNNPHSVTKAQIGLSNVDNVKQAAKTDFDKHESDNSRHITDNERNKWNAGQLYKITDDSGKIFYKGSAETTDYNALTQTGMYLIYNEGVNAPPAPSRVFLLVMSLGNTLVQIAWESYYGTQSFFRFRKSDSTTWTPWQTQETTVGAQEKADKVLNDAKAYTDTHAKNKIMHISDSERTQWNSGQLYKITGDNGNRSKLPDGTDLLTLSTGFYYAQGHLVQNNPAPNDSNWFNYDVVETGMGRKTFLVWRSSDNTLWHSTTHNDGVFKGWKKVLTDSDILATWNTVTLINGAKQDSTYPLKFSVVNNVLWLRGTFGSLPAIGTSVAKFANAPTQLVDLVVPTVGSYGTARFAYTPEGYLRYDGINANDPASVTRVSFNLGVPLW</sequence>
<name>A0A5M8RZ74_9BACI</name>
<reference evidence="1 2" key="1">
    <citation type="submission" date="2018-08" db="EMBL/GenBank/DDBJ databases">
        <title>Bacillus phenotypic plasticity.</title>
        <authorList>
            <person name="Hurtado E."/>
        </authorList>
    </citation>
    <scope>NUCLEOTIDE SEQUENCE [LARGE SCALE GENOMIC DNA]</scope>
    <source>
        <strain evidence="1 2">427</strain>
    </source>
</reference>
<gene>
    <name evidence="1" type="ORF">DX927_00320</name>
</gene>